<dbReference type="PROSITE" id="PS50914">
    <property type="entry name" value="BON"/>
    <property type="match status" value="2"/>
</dbReference>
<dbReference type="Proteomes" id="UP000005019">
    <property type="component" value="Unassembled WGS sequence"/>
</dbReference>
<name>F5R7N7_METUF</name>
<dbReference type="InterPro" id="IPR051686">
    <property type="entry name" value="Lipoprotein_DolP"/>
</dbReference>
<reference evidence="3 4" key="1">
    <citation type="journal article" date="2011" name="J. Bacteriol.">
        <title>Genome sequence of Methyloversatilis universalis FAM5T, a methylotrophic representative of the order Rhodocyclales.</title>
        <authorList>
            <person name="Kittichotirat W."/>
            <person name="Good N.M."/>
            <person name="Hall R."/>
            <person name="Bringel F."/>
            <person name="Lajus A."/>
            <person name="Medigue C."/>
            <person name="Smalley N.E."/>
            <person name="Beck D."/>
            <person name="Bumgarner R."/>
            <person name="Vuilleumier S."/>
            <person name="Kalyuzhnaya M.G."/>
        </authorList>
    </citation>
    <scope>NUCLEOTIDE SEQUENCE [LARGE SCALE GENOMIC DNA]</scope>
    <source>
        <strain evidence="4">ATCC BAA-1314 / JCM 13912 / FAM5</strain>
    </source>
</reference>
<dbReference type="eggNOG" id="COG2823">
    <property type="taxonomic scope" value="Bacteria"/>
</dbReference>
<dbReference type="Gene3D" id="3.30.1340.30">
    <property type="match status" value="1"/>
</dbReference>
<feature type="domain" description="BON" evidence="2">
    <location>
        <begin position="56"/>
        <end position="123"/>
    </location>
</feature>
<dbReference type="SMART" id="SM00749">
    <property type="entry name" value="BON"/>
    <property type="match status" value="2"/>
</dbReference>
<keyword evidence="4" id="KW-1185">Reference proteome</keyword>
<accession>F5R7N7</accession>
<gene>
    <name evidence="3" type="ORF">METUNv1_00118</name>
</gene>
<keyword evidence="1" id="KW-0732">Signal</keyword>
<evidence type="ECO:0000256" key="1">
    <source>
        <dbReference type="ARBA" id="ARBA00022729"/>
    </source>
</evidence>
<evidence type="ECO:0000259" key="2">
    <source>
        <dbReference type="PROSITE" id="PS50914"/>
    </source>
</evidence>
<dbReference type="PANTHER" id="PTHR34606:SF4">
    <property type="entry name" value="OUTER MEMBRANE LIPOPROTEIN DOLP"/>
    <property type="match status" value="1"/>
</dbReference>
<dbReference type="Pfam" id="PF04972">
    <property type="entry name" value="BON"/>
    <property type="match status" value="2"/>
</dbReference>
<dbReference type="InterPro" id="IPR014004">
    <property type="entry name" value="Transpt-assoc_nodulatn_dom_bac"/>
</dbReference>
<proteinExistence type="predicted"/>
<dbReference type="PROSITE" id="PS51257">
    <property type="entry name" value="PROKAR_LIPOPROTEIN"/>
    <property type="match status" value="1"/>
</dbReference>
<protein>
    <recommendedName>
        <fullName evidence="2">BON domain-containing protein</fullName>
    </recommendedName>
</protein>
<dbReference type="AlphaFoldDB" id="F5R7N7"/>
<comment type="caution">
    <text evidence="3">The sequence shown here is derived from an EMBL/GenBank/DDBJ whole genome shotgun (WGS) entry which is preliminary data.</text>
</comment>
<dbReference type="EMBL" id="AFHG01000028">
    <property type="protein sequence ID" value="EGK73491.1"/>
    <property type="molecule type" value="Genomic_DNA"/>
</dbReference>
<dbReference type="InterPro" id="IPR007055">
    <property type="entry name" value="BON_dom"/>
</dbReference>
<evidence type="ECO:0000313" key="3">
    <source>
        <dbReference type="EMBL" id="EGK73491.1"/>
    </source>
</evidence>
<organism evidence="3 4">
    <name type="scientific">Methyloversatilis universalis (strain ATCC BAA-1314 / DSM 25237 / JCM 13912 / CCUG 52030 / FAM5)</name>
    <dbReference type="NCBI Taxonomy" id="1000565"/>
    <lineage>
        <taxon>Bacteria</taxon>
        <taxon>Pseudomonadati</taxon>
        <taxon>Pseudomonadota</taxon>
        <taxon>Betaproteobacteria</taxon>
        <taxon>Nitrosomonadales</taxon>
        <taxon>Sterolibacteriaceae</taxon>
        <taxon>Methyloversatilis</taxon>
    </lineage>
</organism>
<sequence>MTKTRKSPALTRPLLIAALIGLTVPALQGCFPVVAAGAGTAVMSALDRRTSGTQVEDEGIELRAGNRLREKLGSRANVSVTSYNRNVLLTGQVADEATRAEAAAIVAEVPNVRGISNETEIAGVSSLTQRSNDALITSKVKARILDSQRVKANHVKVVTEMSKVYLMGLLTETEAKAAKEVTASTSGVRKVVAIFEIVSPEEARRLDAASGNNSPKQ</sequence>
<feature type="domain" description="BON" evidence="2">
    <location>
        <begin position="132"/>
        <end position="199"/>
    </location>
</feature>
<evidence type="ECO:0000313" key="4">
    <source>
        <dbReference type="Proteomes" id="UP000005019"/>
    </source>
</evidence>
<dbReference type="PANTHER" id="PTHR34606">
    <property type="entry name" value="BON DOMAIN-CONTAINING PROTEIN"/>
    <property type="match status" value="1"/>
</dbReference>
<dbReference type="STRING" id="1000565.METUNv1_00118"/>